<evidence type="ECO:0000256" key="2">
    <source>
        <dbReference type="SAM" id="SignalP"/>
    </source>
</evidence>
<proteinExistence type="predicted"/>
<feature type="region of interest" description="Disordered" evidence="1">
    <location>
        <begin position="23"/>
        <end position="56"/>
    </location>
</feature>
<keyword evidence="2" id="KW-0732">Signal</keyword>
<keyword evidence="4" id="KW-1185">Reference proteome</keyword>
<dbReference type="Proteomes" id="UP000006334">
    <property type="component" value="Unassembled WGS sequence"/>
</dbReference>
<sequence length="86" mass="9213">MQNSVVTMLILSAVITSPLALAKPDREGRGGKPPPEAFEACEGKSEGDEVSFTTPRGDNITASCKTMQNELVAVPEGHEQRKTENN</sequence>
<organism evidence="3 4">
    <name type="scientific">Aliiglaciecola lipolytica E3</name>
    <dbReference type="NCBI Taxonomy" id="1127673"/>
    <lineage>
        <taxon>Bacteria</taxon>
        <taxon>Pseudomonadati</taxon>
        <taxon>Pseudomonadota</taxon>
        <taxon>Gammaproteobacteria</taxon>
        <taxon>Alteromonadales</taxon>
        <taxon>Alteromonadaceae</taxon>
        <taxon>Aliiglaciecola</taxon>
    </lineage>
</organism>
<gene>
    <name evidence="3" type="ORF">GLIP_3515</name>
</gene>
<accession>K6YHM7</accession>
<reference evidence="3 4" key="1">
    <citation type="journal article" date="2017" name="Antonie Van Leeuwenhoek">
        <title>Rhizobium rhizosphaerae sp. nov., a novel species isolated from rice rhizosphere.</title>
        <authorList>
            <person name="Zhao J.J."/>
            <person name="Zhang J."/>
            <person name="Zhang R.J."/>
            <person name="Zhang C.W."/>
            <person name="Yin H.Q."/>
            <person name="Zhang X.X."/>
        </authorList>
    </citation>
    <scope>NUCLEOTIDE SEQUENCE [LARGE SCALE GENOMIC DNA]</scope>
    <source>
        <strain evidence="3 4">E3</strain>
    </source>
</reference>
<dbReference type="OrthoDB" id="5704257at2"/>
<comment type="caution">
    <text evidence="3">The sequence shown here is derived from an EMBL/GenBank/DDBJ whole genome shotgun (WGS) entry which is preliminary data.</text>
</comment>
<evidence type="ECO:0000256" key="1">
    <source>
        <dbReference type="SAM" id="MobiDB-lite"/>
    </source>
</evidence>
<feature type="chain" id="PRO_5003897454" evidence="2">
    <location>
        <begin position="23"/>
        <end position="86"/>
    </location>
</feature>
<dbReference type="STRING" id="1127673.GLIP_3515"/>
<dbReference type="AlphaFoldDB" id="K6YHM7"/>
<evidence type="ECO:0000313" key="4">
    <source>
        <dbReference type="Proteomes" id="UP000006334"/>
    </source>
</evidence>
<dbReference type="EMBL" id="BAEN01000065">
    <property type="protein sequence ID" value="GAC16128.1"/>
    <property type="molecule type" value="Genomic_DNA"/>
</dbReference>
<protein>
    <submittedName>
        <fullName evidence="3">Uncharacterized protein</fullName>
    </submittedName>
</protein>
<evidence type="ECO:0000313" key="3">
    <source>
        <dbReference type="EMBL" id="GAC16128.1"/>
    </source>
</evidence>
<feature type="signal peptide" evidence="2">
    <location>
        <begin position="1"/>
        <end position="22"/>
    </location>
</feature>
<name>K6YHM7_9ALTE</name>
<dbReference type="RefSeq" id="WP_008845931.1">
    <property type="nucleotide sequence ID" value="NZ_BAEN01000065.1"/>
</dbReference>
<dbReference type="eggNOG" id="ENOG5033E57">
    <property type="taxonomic scope" value="Bacteria"/>
</dbReference>